<organism evidence="1 2">
    <name type="scientific">Eumeta variegata</name>
    <name type="common">Bagworm moth</name>
    <name type="synonym">Eumeta japonica</name>
    <dbReference type="NCBI Taxonomy" id="151549"/>
    <lineage>
        <taxon>Eukaryota</taxon>
        <taxon>Metazoa</taxon>
        <taxon>Ecdysozoa</taxon>
        <taxon>Arthropoda</taxon>
        <taxon>Hexapoda</taxon>
        <taxon>Insecta</taxon>
        <taxon>Pterygota</taxon>
        <taxon>Neoptera</taxon>
        <taxon>Endopterygota</taxon>
        <taxon>Lepidoptera</taxon>
        <taxon>Glossata</taxon>
        <taxon>Ditrysia</taxon>
        <taxon>Tineoidea</taxon>
        <taxon>Psychidae</taxon>
        <taxon>Oiketicinae</taxon>
        <taxon>Eumeta</taxon>
    </lineage>
</organism>
<proteinExistence type="predicted"/>
<name>A0A4C1XKP0_EUMVA</name>
<reference evidence="1 2" key="1">
    <citation type="journal article" date="2019" name="Commun. Biol.">
        <title>The bagworm genome reveals a unique fibroin gene that provides high tensile strength.</title>
        <authorList>
            <person name="Kono N."/>
            <person name="Nakamura H."/>
            <person name="Ohtoshi R."/>
            <person name="Tomita M."/>
            <person name="Numata K."/>
            <person name="Arakawa K."/>
        </authorList>
    </citation>
    <scope>NUCLEOTIDE SEQUENCE [LARGE SCALE GENOMIC DNA]</scope>
</reference>
<sequence length="107" mass="12295">MNRKNIIFRFRRCRAKSSDHIAHSVPHREACGDGRRRGMESVAASLLNIGLRPGDASRLFRMLRNEHASHQRVHGHRYPWTLAIREELPMHCRSLGQKWDMDGAGVG</sequence>
<evidence type="ECO:0000313" key="2">
    <source>
        <dbReference type="Proteomes" id="UP000299102"/>
    </source>
</evidence>
<gene>
    <name evidence="1" type="ORF">EVAR_82040_1</name>
</gene>
<protein>
    <submittedName>
        <fullName evidence="1">Uncharacterized protein</fullName>
    </submittedName>
</protein>
<keyword evidence="2" id="KW-1185">Reference proteome</keyword>
<evidence type="ECO:0000313" key="1">
    <source>
        <dbReference type="EMBL" id="GBP63680.1"/>
    </source>
</evidence>
<accession>A0A4C1XKP0</accession>
<comment type="caution">
    <text evidence="1">The sequence shown here is derived from an EMBL/GenBank/DDBJ whole genome shotgun (WGS) entry which is preliminary data.</text>
</comment>
<dbReference type="EMBL" id="BGZK01000876">
    <property type="protein sequence ID" value="GBP63680.1"/>
    <property type="molecule type" value="Genomic_DNA"/>
</dbReference>
<dbReference type="Proteomes" id="UP000299102">
    <property type="component" value="Unassembled WGS sequence"/>
</dbReference>
<dbReference type="AlphaFoldDB" id="A0A4C1XKP0"/>